<dbReference type="EMBL" id="BGPR01007507">
    <property type="protein sequence ID" value="GBN27358.1"/>
    <property type="molecule type" value="Genomic_DNA"/>
</dbReference>
<organism evidence="1 2">
    <name type="scientific">Araneus ventricosus</name>
    <name type="common">Orbweaver spider</name>
    <name type="synonym">Epeira ventricosa</name>
    <dbReference type="NCBI Taxonomy" id="182803"/>
    <lineage>
        <taxon>Eukaryota</taxon>
        <taxon>Metazoa</taxon>
        <taxon>Ecdysozoa</taxon>
        <taxon>Arthropoda</taxon>
        <taxon>Chelicerata</taxon>
        <taxon>Arachnida</taxon>
        <taxon>Araneae</taxon>
        <taxon>Araneomorphae</taxon>
        <taxon>Entelegynae</taxon>
        <taxon>Araneoidea</taxon>
        <taxon>Araneidae</taxon>
        <taxon>Araneus</taxon>
    </lineage>
</organism>
<accession>A0A4Y2MJM1</accession>
<reference evidence="1 2" key="1">
    <citation type="journal article" date="2019" name="Sci. Rep.">
        <title>Orb-weaving spider Araneus ventricosus genome elucidates the spidroin gene catalogue.</title>
        <authorList>
            <person name="Kono N."/>
            <person name="Nakamura H."/>
            <person name="Ohtoshi R."/>
            <person name="Moran D.A.P."/>
            <person name="Shinohara A."/>
            <person name="Yoshida Y."/>
            <person name="Fujiwara M."/>
            <person name="Mori M."/>
            <person name="Tomita M."/>
            <person name="Arakawa K."/>
        </authorList>
    </citation>
    <scope>NUCLEOTIDE SEQUENCE [LARGE SCALE GENOMIC DNA]</scope>
</reference>
<name>A0A4Y2MJM1_ARAVE</name>
<dbReference type="AlphaFoldDB" id="A0A4Y2MJM1"/>
<dbReference type="Proteomes" id="UP000499080">
    <property type="component" value="Unassembled WGS sequence"/>
</dbReference>
<evidence type="ECO:0000313" key="1">
    <source>
        <dbReference type="EMBL" id="GBN27358.1"/>
    </source>
</evidence>
<keyword evidence="2" id="KW-1185">Reference proteome</keyword>
<protein>
    <submittedName>
        <fullName evidence="1">Uncharacterized protein</fullName>
    </submittedName>
</protein>
<sequence length="62" mass="7307">MRWKRRVLVTLLYTTTEILSLQGEERLHLLFDMPCTILELVEDKALSVWGLLPPIQHLVFET</sequence>
<feature type="non-terminal residue" evidence="1">
    <location>
        <position position="62"/>
    </location>
</feature>
<proteinExistence type="predicted"/>
<evidence type="ECO:0000313" key="2">
    <source>
        <dbReference type="Proteomes" id="UP000499080"/>
    </source>
</evidence>
<gene>
    <name evidence="1" type="ORF">AVEN_102925_1</name>
</gene>
<comment type="caution">
    <text evidence="1">The sequence shown here is derived from an EMBL/GenBank/DDBJ whole genome shotgun (WGS) entry which is preliminary data.</text>
</comment>